<proteinExistence type="predicted"/>
<accession>A0A3D9IQQ3</accession>
<dbReference type="RefSeq" id="WP_115992116.1">
    <property type="nucleotide sequence ID" value="NZ_QRDY01000003.1"/>
</dbReference>
<dbReference type="InterPro" id="IPR014931">
    <property type="entry name" value="DUF1805"/>
</dbReference>
<protein>
    <submittedName>
        <fullName evidence="1">Uncharacterized protein YunC (DUF1805 family)</fullName>
    </submittedName>
</protein>
<dbReference type="Pfam" id="PF08827">
    <property type="entry name" value="DUF1805"/>
    <property type="match status" value="1"/>
</dbReference>
<dbReference type="EMBL" id="QRDY01000003">
    <property type="protein sequence ID" value="RED64017.1"/>
    <property type="molecule type" value="Genomic_DNA"/>
</dbReference>
<dbReference type="OrthoDB" id="2641826at2"/>
<dbReference type="SUPFAM" id="SSF102891">
    <property type="entry name" value="Hypothetical protein Ta1206"/>
    <property type="match status" value="1"/>
</dbReference>
<evidence type="ECO:0000313" key="2">
    <source>
        <dbReference type="Proteomes" id="UP000256869"/>
    </source>
</evidence>
<dbReference type="InterPro" id="IPR036493">
    <property type="entry name" value="YunC_sf"/>
</dbReference>
<evidence type="ECO:0000313" key="1">
    <source>
        <dbReference type="EMBL" id="RED64017.1"/>
    </source>
</evidence>
<keyword evidence="2" id="KW-1185">Reference proteome</keyword>
<dbReference type="AlphaFoldDB" id="A0A3D9IQQ3"/>
<name>A0A3D9IQQ3_9BACL</name>
<reference evidence="1 2" key="1">
    <citation type="submission" date="2018-07" db="EMBL/GenBank/DDBJ databases">
        <title>Genomic Encyclopedia of Type Strains, Phase III (KMG-III): the genomes of soil and plant-associated and newly described type strains.</title>
        <authorList>
            <person name="Whitman W."/>
        </authorList>
    </citation>
    <scope>NUCLEOTIDE SEQUENCE [LARGE SCALE GENOMIC DNA]</scope>
    <source>
        <strain evidence="1 2">CECT 8236</strain>
    </source>
</reference>
<dbReference type="Gene3D" id="3.30.1980.10">
    <property type="entry name" value="Hypothetical protein YunC"/>
    <property type="match status" value="1"/>
</dbReference>
<sequence>MVRVIPLQIEDWTAIGVEVLLPKTTLLAITAGNGYIMCGALDVQLLNDRLKDREIVAGRAVGVKTIQQLLDAPLESVTDAAQAMGIVVGMSGQEAIRLLAKSAS</sequence>
<organism evidence="1 2">
    <name type="scientific">Cohnella lupini</name>
    <dbReference type="NCBI Taxonomy" id="1294267"/>
    <lineage>
        <taxon>Bacteria</taxon>
        <taxon>Bacillati</taxon>
        <taxon>Bacillota</taxon>
        <taxon>Bacilli</taxon>
        <taxon>Bacillales</taxon>
        <taxon>Paenibacillaceae</taxon>
        <taxon>Cohnella</taxon>
    </lineage>
</organism>
<gene>
    <name evidence="1" type="ORF">DFP95_103258</name>
</gene>
<dbReference type="Proteomes" id="UP000256869">
    <property type="component" value="Unassembled WGS sequence"/>
</dbReference>
<comment type="caution">
    <text evidence="1">The sequence shown here is derived from an EMBL/GenBank/DDBJ whole genome shotgun (WGS) entry which is preliminary data.</text>
</comment>